<evidence type="ECO:0000256" key="17">
    <source>
        <dbReference type="SAM" id="Phobius"/>
    </source>
</evidence>
<protein>
    <recommendedName>
        <fullName evidence="5">alpha-1,6-mannosyl-glycoprotein 6-beta-N-acetylglucosaminyltransferase</fullName>
        <ecNumber evidence="5">2.4.1.155</ecNumber>
    </recommendedName>
</protein>
<keyword evidence="11 17" id="KW-1133">Transmembrane helix</keyword>
<comment type="catalytic activity">
    <reaction evidence="15">
        <text>N(4)-{beta-D-GlcNAc-(1-&gt;2)-[beta-D-GlcNAc-(1-&gt;4)]-alpha-D-Man-(1-&gt;3)-[beta-D-GlcNAc-(1-&gt;2)-alpha-D-Man-(1-&gt;6)]-beta-D-Man-(1-&gt;4)-beta-D-GlcNAc-(1-&gt;4)-beta-D-GlcNAc}-L-asparaginyl-[protein] + UDP-N-acetyl-alpha-D-glucosamine = N(4)-{beta-D-GlcNAc-(1-&gt;2)-[beta-D-GlcNAc-(1-&gt;4)]-alpha-D-Man-(1-&gt;3)-[beta-D-GlcNAc-(1-&gt;2)-[beta-D-GlcNAc-(1-&gt;6)]-alpha-D-Man-(1-&gt;6)]-beta-D-Man-(1-&gt;4)-beta-D-GlcNAc-(1-&gt;4)-beta-D-GlcNAc}-L-asparaginyl-[protein] + UDP + H(+)</text>
        <dbReference type="Rhea" id="RHEA:16921"/>
        <dbReference type="Rhea" id="RHEA-COMP:14374"/>
        <dbReference type="Rhea" id="RHEA-COMP:14377"/>
        <dbReference type="ChEBI" id="CHEBI:15378"/>
        <dbReference type="ChEBI" id="CHEBI:57705"/>
        <dbReference type="ChEBI" id="CHEBI:58223"/>
        <dbReference type="ChEBI" id="CHEBI:139507"/>
        <dbReference type="ChEBI" id="CHEBI:139510"/>
        <dbReference type="EC" id="2.4.1.155"/>
    </reaction>
</comment>
<keyword evidence="9 17" id="KW-0812">Transmembrane</keyword>
<dbReference type="Proteomes" id="UP001249851">
    <property type="component" value="Unassembled WGS sequence"/>
</dbReference>
<dbReference type="GO" id="GO:0006487">
    <property type="term" value="P:protein N-linked glycosylation"/>
    <property type="evidence" value="ECO:0007669"/>
    <property type="project" value="TreeGrafter"/>
</dbReference>
<dbReference type="InterPro" id="IPR027833">
    <property type="entry name" value="MGT5A-like_N"/>
</dbReference>
<keyword evidence="6" id="KW-0964">Secreted</keyword>
<evidence type="ECO:0000256" key="6">
    <source>
        <dbReference type="ARBA" id="ARBA00022525"/>
    </source>
</evidence>
<comment type="pathway">
    <text evidence="3">Protein modification; protein glycosylation.</text>
</comment>
<evidence type="ECO:0000256" key="14">
    <source>
        <dbReference type="ARBA" id="ARBA00023180"/>
    </source>
</evidence>
<dbReference type="InterPro" id="IPR026116">
    <property type="entry name" value="GT18_cat"/>
</dbReference>
<evidence type="ECO:0000256" key="15">
    <source>
        <dbReference type="ARBA" id="ARBA00048243"/>
    </source>
</evidence>
<accession>A0AAD9UY48</accession>
<evidence type="ECO:0000256" key="16">
    <source>
        <dbReference type="SAM" id="Coils"/>
    </source>
</evidence>
<keyword evidence="8" id="KW-0808">Transferase</keyword>
<feature type="domain" description="Glycosyltransferase family 18 catalytic" evidence="18">
    <location>
        <begin position="244"/>
        <end position="276"/>
    </location>
</feature>
<evidence type="ECO:0000256" key="2">
    <source>
        <dbReference type="ARBA" id="ARBA00004613"/>
    </source>
</evidence>
<organism evidence="20 21">
    <name type="scientific">Acropora cervicornis</name>
    <name type="common">Staghorn coral</name>
    <dbReference type="NCBI Taxonomy" id="6130"/>
    <lineage>
        <taxon>Eukaryota</taxon>
        <taxon>Metazoa</taxon>
        <taxon>Cnidaria</taxon>
        <taxon>Anthozoa</taxon>
        <taxon>Hexacorallia</taxon>
        <taxon>Scleractinia</taxon>
        <taxon>Astrocoeniina</taxon>
        <taxon>Acroporidae</taxon>
        <taxon>Acropora</taxon>
    </lineage>
</organism>
<evidence type="ECO:0000256" key="10">
    <source>
        <dbReference type="ARBA" id="ARBA00022968"/>
    </source>
</evidence>
<evidence type="ECO:0000256" key="3">
    <source>
        <dbReference type="ARBA" id="ARBA00004922"/>
    </source>
</evidence>
<gene>
    <name evidence="20" type="ORF">P5673_024271</name>
</gene>
<comment type="subcellular location">
    <subcellularLocation>
        <location evidence="1">Golgi apparatus membrane</location>
        <topology evidence="1">Single-pass type II membrane protein</topology>
    </subcellularLocation>
    <subcellularLocation>
        <location evidence="2">Secreted</location>
    </subcellularLocation>
</comment>
<keyword evidence="13 17" id="KW-0472">Membrane</keyword>
<reference evidence="20" key="1">
    <citation type="journal article" date="2023" name="G3 (Bethesda)">
        <title>Whole genome assembly and annotation of the endangered Caribbean coral Acropora cervicornis.</title>
        <authorList>
            <person name="Selwyn J.D."/>
            <person name="Vollmer S.V."/>
        </authorList>
    </citation>
    <scope>NUCLEOTIDE SEQUENCE</scope>
    <source>
        <strain evidence="20">K2</strain>
    </source>
</reference>
<evidence type="ECO:0000313" key="20">
    <source>
        <dbReference type="EMBL" id="KAK2554268.1"/>
    </source>
</evidence>
<keyword evidence="21" id="KW-1185">Reference proteome</keyword>
<evidence type="ECO:0000259" key="18">
    <source>
        <dbReference type="Pfam" id="PF15024"/>
    </source>
</evidence>
<evidence type="ECO:0000256" key="5">
    <source>
        <dbReference type="ARBA" id="ARBA00012671"/>
    </source>
</evidence>
<evidence type="ECO:0000256" key="1">
    <source>
        <dbReference type="ARBA" id="ARBA00004323"/>
    </source>
</evidence>
<keyword evidence="14" id="KW-0325">Glycoprotein</keyword>
<evidence type="ECO:0000259" key="19">
    <source>
        <dbReference type="Pfam" id="PF15027"/>
    </source>
</evidence>
<keyword evidence="12" id="KW-0333">Golgi apparatus</keyword>
<keyword evidence="7" id="KW-0328">Glycosyltransferase</keyword>
<dbReference type="Pfam" id="PF15027">
    <property type="entry name" value="MGT5A_N"/>
    <property type="match status" value="1"/>
</dbReference>
<feature type="transmembrane region" description="Helical" evidence="17">
    <location>
        <begin position="26"/>
        <end position="46"/>
    </location>
</feature>
<evidence type="ECO:0000256" key="9">
    <source>
        <dbReference type="ARBA" id="ARBA00022692"/>
    </source>
</evidence>
<dbReference type="PANTHER" id="PTHR15075">
    <property type="entry name" value="ALPHA-MANNOSIDE BETA-1,6-N-ACETYLGLUCOSAMINYLTRANSFERASE"/>
    <property type="match status" value="1"/>
</dbReference>
<feature type="coiled-coil region" evidence="16">
    <location>
        <begin position="92"/>
        <end position="144"/>
    </location>
</feature>
<dbReference type="InterPro" id="IPR052105">
    <property type="entry name" value="MGAT5_Glycosyltransferase"/>
</dbReference>
<dbReference type="GO" id="GO:0005576">
    <property type="term" value="C:extracellular region"/>
    <property type="evidence" value="ECO:0007669"/>
    <property type="project" value="UniProtKB-SubCell"/>
</dbReference>
<evidence type="ECO:0000256" key="4">
    <source>
        <dbReference type="ARBA" id="ARBA00007477"/>
    </source>
</evidence>
<evidence type="ECO:0000256" key="8">
    <source>
        <dbReference type="ARBA" id="ARBA00022679"/>
    </source>
</evidence>
<dbReference type="AlphaFoldDB" id="A0AAD9UY48"/>
<reference evidence="20" key="2">
    <citation type="journal article" date="2023" name="Science">
        <title>Genomic signatures of disease resistance in endangered staghorn corals.</title>
        <authorList>
            <person name="Vollmer S.V."/>
            <person name="Selwyn J.D."/>
            <person name="Despard B.A."/>
            <person name="Roesel C.L."/>
        </authorList>
    </citation>
    <scope>NUCLEOTIDE SEQUENCE</scope>
    <source>
        <strain evidence="20">K2</strain>
    </source>
</reference>
<evidence type="ECO:0000256" key="13">
    <source>
        <dbReference type="ARBA" id="ARBA00023136"/>
    </source>
</evidence>
<evidence type="ECO:0000256" key="11">
    <source>
        <dbReference type="ARBA" id="ARBA00022989"/>
    </source>
</evidence>
<feature type="domain" description="Glycosyltransferase family 18 catalytic" evidence="18">
    <location>
        <begin position="305"/>
        <end position="734"/>
    </location>
</feature>
<name>A0AAD9UY48_ACRCE</name>
<feature type="domain" description="MGT5A-like N-terminal" evidence="19">
    <location>
        <begin position="19"/>
        <end position="126"/>
    </location>
</feature>
<proteinExistence type="inferred from homology"/>
<evidence type="ECO:0000256" key="12">
    <source>
        <dbReference type="ARBA" id="ARBA00023034"/>
    </source>
</evidence>
<keyword evidence="10" id="KW-0735">Signal-anchor</keyword>
<feature type="domain" description="Glycosyltransferase family 18 catalytic" evidence="18">
    <location>
        <begin position="178"/>
        <end position="212"/>
    </location>
</feature>
<dbReference type="Pfam" id="PF15024">
    <property type="entry name" value="Glyco_transf_18"/>
    <property type="match status" value="3"/>
</dbReference>
<keyword evidence="16" id="KW-0175">Coiled coil</keyword>
<comment type="similarity">
    <text evidence="4">Belongs to the glycosyltransferase 18 family.</text>
</comment>
<sequence length="855" mass="96573">MTGDRSYAKNGGFSGWMKFRLSSHRIGIILIVLSFVWGMYLIRIQLNDRQSQSEFLKAKIIALSKEYIDAIAKEKGLNALGDYDDVEVQEMKKATAILLQNMLARIKNLEKQVEDVILNSTSEFQQLSKQIKSLNRTINNINRTKGEIICEIPNNAAFPDCGDKVKWMLENWKTEPRFAQNGVNGSICSILVYLSEVENWCPRRRIKIGATQEVCSVPTDPAFPHCPGKIKWMEQFWKSDSKFTSHGVDGSLCSFITYLSEVENFCPLRLGRQAKKDCVIPVDKRFPDCGNKIAWMSQFWASDPCYEKDHGVNGTICSFIVYLSEVERWCPLLPGRTLKEKENSPTLIKKPDLSRTNVVDLLNILVTDKPVKFEWIKRRIEQMWPHWQAAFASMKERIDLQNTVQKRILIHIGVLSNEDKMHFAKEATKGGPLGELVQWSDVIASLYMLGHDVTVSADLATVQRVLGSFAKAKKQCPQEMPDNIDLVFIDYIGLRELSVKIGTLLPQFKCKLRIVDSFGTEAQFNYNLFKENIPGGSMGAYGRHNLDLRQYQTMFPHSPDNSFLGFVVNTSPPLKAAKRTRRKAKALVYGKHVGMWQNLQNKGFLEVINKYVEVHATVGGGSESEVARHLPNFVINHGVVSQAEVHKLLNESMVFVGLGFPYEGPAPLEAIANGCFFINPKFNPPRNRLNTPFFKNKPTLRQHPYCEEFIGSPHVYTIDVNVLSEVEEAMKEIVLKEDFCQHKPWPPIKALVPVQGEAGRSCKEVCLSKGMVCEPEFFSKINSRDSLTENGYPCNTSAVEEVPSLIAPGYRQNPPACIVQTQALLFSCTGTSPSTMRLCPCRKFKKGQVALCEEC</sequence>
<dbReference type="EMBL" id="JARQWQ010000071">
    <property type="protein sequence ID" value="KAK2554268.1"/>
    <property type="molecule type" value="Genomic_DNA"/>
</dbReference>
<evidence type="ECO:0000256" key="7">
    <source>
        <dbReference type="ARBA" id="ARBA00022676"/>
    </source>
</evidence>
<comment type="caution">
    <text evidence="20">The sequence shown here is derived from an EMBL/GenBank/DDBJ whole genome shotgun (WGS) entry which is preliminary data.</text>
</comment>
<dbReference type="PANTHER" id="PTHR15075:SF2">
    <property type="entry name" value="ALPHA-1,6-MANNOSYLGLYCOPROTEIN 6-BETA-N-ACETYLGLUCOSAMINYLTRANSFERASE"/>
    <property type="match status" value="1"/>
</dbReference>
<dbReference type="GO" id="GO:0030144">
    <property type="term" value="F:alpha-1,6-mannosylglycoprotein 6-beta-N-acetylglucosaminyltransferase activity"/>
    <property type="evidence" value="ECO:0007669"/>
    <property type="project" value="UniProtKB-EC"/>
</dbReference>
<evidence type="ECO:0000313" key="21">
    <source>
        <dbReference type="Proteomes" id="UP001249851"/>
    </source>
</evidence>
<dbReference type="EC" id="2.4.1.155" evidence="5"/>
<dbReference type="GO" id="GO:0000139">
    <property type="term" value="C:Golgi membrane"/>
    <property type="evidence" value="ECO:0007669"/>
    <property type="project" value="UniProtKB-SubCell"/>
</dbReference>